<dbReference type="AlphaFoldDB" id="A0A8K0CN94"/>
<feature type="region of interest" description="Disordered" evidence="1">
    <location>
        <begin position="277"/>
        <end position="349"/>
    </location>
</feature>
<reference evidence="2" key="1">
    <citation type="submission" date="2019-08" db="EMBL/GenBank/DDBJ databases">
        <title>The genome of the North American firefly Photinus pyralis.</title>
        <authorList>
            <consortium name="Photinus pyralis genome working group"/>
            <person name="Fallon T.R."/>
            <person name="Sander Lower S.E."/>
            <person name="Weng J.-K."/>
        </authorList>
    </citation>
    <scope>NUCLEOTIDE SEQUENCE</scope>
    <source>
        <strain evidence="2">TRF0915ILg1</strain>
        <tissue evidence="2">Whole body</tissue>
    </source>
</reference>
<gene>
    <name evidence="2" type="ORF">ILUMI_19348</name>
</gene>
<dbReference type="OrthoDB" id="6779038at2759"/>
<dbReference type="PANTHER" id="PTHR47331">
    <property type="entry name" value="PHD-TYPE DOMAIN-CONTAINING PROTEIN"/>
    <property type="match status" value="1"/>
</dbReference>
<organism evidence="2 3">
    <name type="scientific">Ignelater luminosus</name>
    <name type="common">Cucubano</name>
    <name type="synonym">Pyrophorus luminosus</name>
    <dbReference type="NCBI Taxonomy" id="2038154"/>
    <lineage>
        <taxon>Eukaryota</taxon>
        <taxon>Metazoa</taxon>
        <taxon>Ecdysozoa</taxon>
        <taxon>Arthropoda</taxon>
        <taxon>Hexapoda</taxon>
        <taxon>Insecta</taxon>
        <taxon>Pterygota</taxon>
        <taxon>Neoptera</taxon>
        <taxon>Endopterygota</taxon>
        <taxon>Coleoptera</taxon>
        <taxon>Polyphaga</taxon>
        <taxon>Elateriformia</taxon>
        <taxon>Elateroidea</taxon>
        <taxon>Elateridae</taxon>
        <taxon>Agrypninae</taxon>
        <taxon>Pyrophorini</taxon>
        <taxon>Ignelater</taxon>
    </lineage>
</organism>
<protein>
    <submittedName>
        <fullName evidence="2">Uncharacterized protein</fullName>
    </submittedName>
</protein>
<accession>A0A8K0CN94</accession>
<comment type="caution">
    <text evidence="2">The sequence shown here is derived from an EMBL/GenBank/DDBJ whole genome shotgun (WGS) entry which is preliminary data.</text>
</comment>
<evidence type="ECO:0000313" key="2">
    <source>
        <dbReference type="EMBL" id="KAF2886825.1"/>
    </source>
</evidence>
<dbReference type="EMBL" id="VTPC01086277">
    <property type="protein sequence ID" value="KAF2886825.1"/>
    <property type="molecule type" value="Genomic_DNA"/>
</dbReference>
<sequence>MYRMVLVDENQRSLQKLFWRSSPEQRLQEYTSNTITSRTKSVPFLAICCLRQLGLDYLKSNPKTAQAILHDFYVVTFSLIRKVWLWSDLQVALSWIYTSPDLLQTFVQIQDLIYVLDWHYIKSEDNPKDTLSRGLFPEKLIQHTMWWSGPSWLSLDYDFWPRINFKRIDNLSELKKQKQTLVAVELHSFPFERFSKLCRLPRTVAYCFRFAHDSKGSTCVGLNTASFGFSPAGFGLSAADVGLSSAGVLFSAAGFALSAAGVGLSAAGRVFQNENSIHQAPIRSGKERPTTGHNPKTIRSRIRIPGEPPLLRSQKASMSGQSPSLRGSPMLGSRAGPHVRSETRRDASF</sequence>
<name>A0A8K0CN94_IGNLU</name>
<dbReference type="Proteomes" id="UP000801492">
    <property type="component" value="Unassembled WGS sequence"/>
</dbReference>
<keyword evidence="3" id="KW-1185">Reference proteome</keyword>
<evidence type="ECO:0000313" key="3">
    <source>
        <dbReference type="Proteomes" id="UP000801492"/>
    </source>
</evidence>
<feature type="compositionally biased region" description="Basic and acidic residues" evidence="1">
    <location>
        <begin position="339"/>
        <end position="349"/>
    </location>
</feature>
<proteinExistence type="predicted"/>
<feature type="compositionally biased region" description="Polar residues" evidence="1">
    <location>
        <begin position="314"/>
        <end position="325"/>
    </location>
</feature>
<evidence type="ECO:0000256" key="1">
    <source>
        <dbReference type="SAM" id="MobiDB-lite"/>
    </source>
</evidence>